<dbReference type="RefSeq" id="WP_218967641.1">
    <property type="nucleotide sequence ID" value="NZ_AWWI01000049.1"/>
</dbReference>
<dbReference type="InterPro" id="IPR009057">
    <property type="entry name" value="Homeodomain-like_sf"/>
</dbReference>
<dbReference type="InterPro" id="IPR036388">
    <property type="entry name" value="WH-like_DNA-bd_sf"/>
</dbReference>
<keyword evidence="2" id="KW-1185">Reference proteome</keyword>
<dbReference type="SUPFAM" id="SSF46689">
    <property type="entry name" value="Homeodomain-like"/>
    <property type="match status" value="1"/>
</dbReference>
<evidence type="ECO:0000313" key="2">
    <source>
        <dbReference type="Proteomes" id="UP000231259"/>
    </source>
</evidence>
<dbReference type="Proteomes" id="UP000231259">
    <property type="component" value="Unassembled WGS sequence"/>
</dbReference>
<protein>
    <submittedName>
        <fullName evidence="1">Transposase</fullName>
    </submittedName>
</protein>
<dbReference type="AlphaFoldDB" id="A0A2G8RHB1"/>
<dbReference type="Gene3D" id="1.10.10.10">
    <property type="entry name" value="Winged helix-like DNA-binding domain superfamily/Winged helix DNA-binding domain"/>
    <property type="match status" value="1"/>
</dbReference>
<dbReference type="EMBL" id="AWWI01000049">
    <property type="protein sequence ID" value="PIL20964.1"/>
    <property type="molecule type" value="Genomic_DNA"/>
</dbReference>
<sequence length="120" mass="13247">MGKPHPVELRERAVSLVEQGNTHTETARRLCVSIKFVNDMVRLRRETGSLAPKRQGNPGRGKLTGVTDWVQNRITAQPDLTIDEVAAELAAEHGVKVHRSSVGRLLLRLGLSHKKRLASA</sequence>
<gene>
    <name evidence="1" type="ORF">P775_06775</name>
</gene>
<proteinExistence type="predicted"/>
<name>A0A2G8RHB1_9RHOB</name>
<evidence type="ECO:0000313" key="1">
    <source>
        <dbReference type="EMBL" id="PIL20964.1"/>
    </source>
</evidence>
<organism evidence="1 2">
    <name type="scientific">Puniceibacterium antarcticum</name>
    <dbReference type="NCBI Taxonomy" id="1206336"/>
    <lineage>
        <taxon>Bacteria</taxon>
        <taxon>Pseudomonadati</taxon>
        <taxon>Pseudomonadota</taxon>
        <taxon>Alphaproteobacteria</taxon>
        <taxon>Rhodobacterales</taxon>
        <taxon>Paracoccaceae</taxon>
        <taxon>Puniceibacterium</taxon>
    </lineage>
</organism>
<accession>A0A2G8RHB1</accession>
<reference evidence="1 2" key="1">
    <citation type="submission" date="2013-09" db="EMBL/GenBank/DDBJ databases">
        <title>Genome sequencing of Phaeobacter antarcticus sp. nov. SM1211.</title>
        <authorList>
            <person name="Zhang X.-Y."/>
            <person name="Liu C."/>
            <person name="Chen X.-L."/>
            <person name="Xie B.-B."/>
            <person name="Qin Q.-L."/>
            <person name="Rong J.-C."/>
            <person name="Zhang Y.-Z."/>
        </authorList>
    </citation>
    <scope>NUCLEOTIDE SEQUENCE [LARGE SCALE GENOMIC DNA]</scope>
    <source>
        <strain evidence="1 2">SM1211</strain>
    </source>
</reference>
<comment type="caution">
    <text evidence="1">The sequence shown here is derived from an EMBL/GenBank/DDBJ whole genome shotgun (WGS) entry which is preliminary data.</text>
</comment>